<organism evidence="13 14">
    <name type="scientific">Kwoniella dendrophila CBS 6074</name>
    <dbReference type="NCBI Taxonomy" id="1295534"/>
    <lineage>
        <taxon>Eukaryota</taxon>
        <taxon>Fungi</taxon>
        <taxon>Dikarya</taxon>
        <taxon>Basidiomycota</taxon>
        <taxon>Agaricomycotina</taxon>
        <taxon>Tremellomycetes</taxon>
        <taxon>Tremellales</taxon>
        <taxon>Cryptococcaceae</taxon>
        <taxon>Kwoniella</taxon>
    </lineage>
</organism>
<evidence type="ECO:0000256" key="9">
    <source>
        <dbReference type="ARBA" id="ARBA00023136"/>
    </source>
</evidence>
<evidence type="ECO:0008006" key="15">
    <source>
        <dbReference type="Google" id="ProtNLM"/>
    </source>
</evidence>
<dbReference type="PRINTS" id="PR00928">
    <property type="entry name" value="GRAVESDC"/>
</dbReference>
<name>A0AAX4JKW4_9TREE</name>
<feature type="repeat" description="Solcar" evidence="10">
    <location>
        <begin position="307"/>
        <end position="394"/>
    </location>
</feature>
<keyword evidence="3 11" id="KW-0813">Transport</keyword>
<keyword evidence="4 10" id="KW-0812">Transmembrane</keyword>
<evidence type="ECO:0000256" key="1">
    <source>
        <dbReference type="ARBA" id="ARBA00004448"/>
    </source>
</evidence>
<keyword evidence="8" id="KW-0496">Mitochondrion</keyword>
<dbReference type="Pfam" id="PF00153">
    <property type="entry name" value="Mito_carr"/>
    <property type="match status" value="4"/>
</dbReference>
<gene>
    <name evidence="13" type="ORF">L201_000368</name>
</gene>
<protein>
    <recommendedName>
        <fullName evidence="15">Solute carrier family 25 (Mitochondrial carrier protein), member 16</fullName>
    </recommendedName>
</protein>
<dbReference type="PROSITE" id="PS50920">
    <property type="entry name" value="SOLCAR"/>
    <property type="match status" value="3"/>
</dbReference>
<feature type="transmembrane region" description="Helical" evidence="12">
    <location>
        <begin position="268"/>
        <end position="290"/>
    </location>
</feature>
<evidence type="ECO:0000256" key="4">
    <source>
        <dbReference type="ARBA" id="ARBA00022692"/>
    </source>
</evidence>
<evidence type="ECO:0000256" key="8">
    <source>
        <dbReference type="ARBA" id="ARBA00023128"/>
    </source>
</evidence>
<evidence type="ECO:0000256" key="2">
    <source>
        <dbReference type="ARBA" id="ARBA00006375"/>
    </source>
</evidence>
<evidence type="ECO:0000313" key="13">
    <source>
        <dbReference type="EMBL" id="WWC85504.1"/>
    </source>
</evidence>
<dbReference type="Gene3D" id="1.50.40.10">
    <property type="entry name" value="Mitochondrial carrier domain"/>
    <property type="match status" value="1"/>
</dbReference>
<dbReference type="PANTHER" id="PTHR24089">
    <property type="entry name" value="SOLUTE CARRIER FAMILY 25"/>
    <property type="match status" value="1"/>
</dbReference>
<dbReference type="GO" id="GO:0005743">
    <property type="term" value="C:mitochondrial inner membrane"/>
    <property type="evidence" value="ECO:0007669"/>
    <property type="project" value="UniProtKB-SubCell"/>
</dbReference>
<evidence type="ECO:0000256" key="12">
    <source>
        <dbReference type="SAM" id="Phobius"/>
    </source>
</evidence>
<proteinExistence type="inferred from homology"/>
<dbReference type="InterPro" id="IPR018108">
    <property type="entry name" value="MCP_transmembrane"/>
</dbReference>
<keyword evidence="6" id="KW-0999">Mitochondrion inner membrane</keyword>
<dbReference type="SUPFAM" id="SSF103506">
    <property type="entry name" value="Mitochondrial carrier"/>
    <property type="match status" value="1"/>
</dbReference>
<keyword evidence="14" id="KW-1185">Reference proteome</keyword>
<accession>A0AAX4JKW4</accession>
<feature type="repeat" description="Solcar" evidence="10">
    <location>
        <begin position="179"/>
        <end position="296"/>
    </location>
</feature>
<dbReference type="RefSeq" id="XP_066072267.1">
    <property type="nucleotide sequence ID" value="XM_066216170.1"/>
</dbReference>
<evidence type="ECO:0000256" key="7">
    <source>
        <dbReference type="ARBA" id="ARBA00022989"/>
    </source>
</evidence>
<dbReference type="Proteomes" id="UP001355207">
    <property type="component" value="Chromosome 1"/>
</dbReference>
<evidence type="ECO:0000256" key="6">
    <source>
        <dbReference type="ARBA" id="ARBA00022792"/>
    </source>
</evidence>
<dbReference type="GeneID" id="91091040"/>
<keyword evidence="5" id="KW-0677">Repeat</keyword>
<comment type="similarity">
    <text evidence="2 11">Belongs to the mitochondrial carrier (TC 2.A.29) family.</text>
</comment>
<evidence type="ECO:0000313" key="14">
    <source>
        <dbReference type="Proteomes" id="UP001355207"/>
    </source>
</evidence>
<evidence type="ECO:0000256" key="11">
    <source>
        <dbReference type="RuleBase" id="RU000488"/>
    </source>
</evidence>
<keyword evidence="7 12" id="KW-1133">Transmembrane helix</keyword>
<sequence length="397" mass="44524">MITPYHMVQSGPSQIPYTYVATTSIRGKGKERERAFSDFIASSPLEEPGWPPARESERWTKSELWKRSRARAKSDKTSWDYVLTSGVAGGIAGCVAKTAIAPLDRVKILFQTSNVDFRKFAGTPLGLIHATGVIYRTSGVRGLFQGHSATLMRIFPYAGIKYMLYDWMERILIPTPDHRTPTRFFIAGATSGVTSVLLTYPLELIRVRLAYQTKISERTSLLEAVKSIYNERFITTSTTSNIIEQGKKSSSQNHNISPFIRSIPLYPFYRGFSITIIGMIPYAGVSFLTYGTLKKNINNYFNYFKDKPTQRDLTCGAIAGLVSQTASYPFEVIRRRMQVGGAKGNSSLNSKQAIQAIYNVKGWKGFFVGLSIGYVKVIPMTSISFATWQLLKRAWEL</sequence>
<reference evidence="13 14" key="1">
    <citation type="submission" date="2024-01" db="EMBL/GenBank/DDBJ databases">
        <title>Comparative genomics of Cryptococcus and Kwoniella reveals pathogenesis evolution and contrasting modes of karyotype evolution via chromosome fusion or intercentromeric recombination.</title>
        <authorList>
            <person name="Coelho M.A."/>
            <person name="David-Palma M."/>
            <person name="Shea T."/>
            <person name="Bowers K."/>
            <person name="McGinley-Smith S."/>
            <person name="Mohammad A.W."/>
            <person name="Gnirke A."/>
            <person name="Yurkov A.M."/>
            <person name="Nowrousian M."/>
            <person name="Sun S."/>
            <person name="Cuomo C.A."/>
            <person name="Heitman J."/>
        </authorList>
    </citation>
    <scope>NUCLEOTIDE SEQUENCE [LARGE SCALE GENOMIC DNA]</scope>
    <source>
        <strain evidence="13 14">CBS 6074</strain>
    </source>
</reference>
<evidence type="ECO:0000256" key="10">
    <source>
        <dbReference type="PROSITE-ProRule" id="PRU00282"/>
    </source>
</evidence>
<dbReference type="InterPro" id="IPR002067">
    <property type="entry name" value="MCP"/>
</dbReference>
<dbReference type="EMBL" id="CP144098">
    <property type="protein sequence ID" value="WWC85504.1"/>
    <property type="molecule type" value="Genomic_DNA"/>
</dbReference>
<feature type="repeat" description="Solcar" evidence="10">
    <location>
        <begin position="80"/>
        <end position="171"/>
    </location>
</feature>
<dbReference type="InterPro" id="IPR002167">
    <property type="entry name" value="GDC-like"/>
</dbReference>
<dbReference type="GO" id="GO:0055085">
    <property type="term" value="P:transmembrane transport"/>
    <property type="evidence" value="ECO:0007669"/>
    <property type="project" value="InterPro"/>
</dbReference>
<evidence type="ECO:0000256" key="3">
    <source>
        <dbReference type="ARBA" id="ARBA00022448"/>
    </source>
</evidence>
<keyword evidence="9 10" id="KW-0472">Membrane</keyword>
<dbReference type="InterPro" id="IPR023395">
    <property type="entry name" value="MCP_dom_sf"/>
</dbReference>
<dbReference type="PRINTS" id="PR00926">
    <property type="entry name" value="MITOCARRIER"/>
</dbReference>
<evidence type="ECO:0000256" key="5">
    <source>
        <dbReference type="ARBA" id="ARBA00022737"/>
    </source>
</evidence>
<dbReference type="AlphaFoldDB" id="A0AAX4JKW4"/>
<comment type="subcellular location">
    <subcellularLocation>
        <location evidence="1">Mitochondrion inner membrane</location>
        <topology evidence="1">Multi-pass membrane protein</topology>
    </subcellularLocation>
</comment>